<reference evidence="5" key="1">
    <citation type="submission" date="2020-05" db="EMBL/GenBank/DDBJ databases">
        <authorList>
            <person name="Chiriac C."/>
            <person name="Salcher M."/>
            <person name="Ghai R."/>
            <person name="Kavagutti S V."/>
        </authorList>
    </citation>
    <scope>NUCLEOTIDE SEQUENCE</scope>
</reference>
<dbReference type="InterPro" id="IPR050383">
    <property type="entry name" value="GlyoxalaseI/FosfomycinResist"/>
</dbReference>
<protein>
    <submittedName>
        <fullName evidence="5">Unannotated protein</fullName>
    </submittedName>
</protein>
<dbReference type="EMBL" id="CAFBIY010000074">
    <property type="protein sequence ID" value="CAB4851196.1"/>
    <property type="molecule type" value="Genomic_DNA"/>
</dbReference>
<dbReference type="EMBL" id="CAESGF010000019">
    <property type="protein sequence ID" value="CAB4364865.1"/>
    <property type="molecule type" value="Genomic_DNA"/>
</dbReference>
<dbReference type="EMBL" id="CAEZYF010000017">
    <property type="protein sequence ID" value="CAB4734731.1"/>
    <property type="molecule type" value="Genomic_DNA"/>
</dbReference>
<dbReference type="PROSITE" id="PS51819">
    <property type="entry name" value="VOC"/>
    <property type="match status" value="1"/>
</dbReference>
<dbReference type="AlphaFoldDB" id="A0A6J6SIL7"/>
<evidence type="ECO:0000313" key="5">
    <source>
        <dbReference type="EMBL" id="CAB4734731.1"/>
    </source>
</evidence>
<dbReference type="PANTHER" id="PTHR21366">
    <property type="entry name" value="GLYOXALASE FAMILY PROTEIN"/>
    <property type="match status" value="1"/>
</dbReference>
<evidence type="ECO:0000313" key="6">
    <source>
        <dbReference type="EMBL" id="CAB4813884.1"/>
    </source>
</evidence>
<dbReference type="EMBL" id="CAFBOL010000123">
    <property type="protein sequence ID" value="CAB5014172.1"/>
    <property type="molecule type" value="Genomic_DNA"/>
</dbReference>
<evidence type="ECO:0000256" key="2">
    <source>
        <dbReference type="SAM" id="MobiDB-lite"/>
    </source>
</evidence>
<name>A0A6J6SIL7_9ZZZZ</name>
<evidence type="ECO:0000259" key="3">
    <source>
        <dbReference type="PROSITE" id="PS51819"/>
    </source>
</evidence>
<dbReference type="SUPFAM" id="SSF54593">
    <property type="entry name" value="Glyoxalase/Bleomycin resistance protein/Dihydroxybiphenyl dioxygenase"/>
    <property type="match status" value="1"/>
</dbReference>
<dbReference type="Gene3D" id="3.10.180.10">
    <property type="entry name" value="2,3-Dihydroxybiphenyl 1,2-Dioxygenase, domain 1"/>
    <property type="match status" value="1"/>
</dbReference>
<sequence>MQPLGIHHVSINVQDTAAAIEFYTEVLGFTQRDDRPDFRFGGAWLDVASQQVHLIEMPGPEACGQHYAIGVADLDAAVREIRARGIEISNPKPVGSGRQAFLHDPSGNMVELNEPARSQ</sequence>
<dbReference type="InterPro" id="IPR004360">
    <property type="entry name" value="Glyas_Fos-R_dOase_dom"/>
</dbReference>
<dbReference type="GO" id="GO:0046872">
    <property type="term" value="F:metal ion binding"/>
    <property type="evidence" value="ECO:0007669"/>
    <property type="project" value="UniProtKB-KW"/>
</dbReference>
<dbReference type="EMBL" id="CAFAAV010000054">
    <property type="protein sequence ID" value="CAB4813884.1"/>
    <property type="molecule type" value="Genomic_DNA"/>
</dbReference>
<dbReference type="GO" id="GO:0004462">
    <property type="term" value="F:lactoylglutathione lyase activity"/>
    <property type="evidence" value="ECO:0007669"/>
    <property type="project" value="InterPro"/>
</dbReference>
<feature type="region of interest" description="Disordered" evidence="2">
    <location>
        <begin position="94"/>
        <end position="119"/>
    </location>
</feature>
<dbReference type="EMBL" id="CAFBMT010000018">
    <property type="protein sequence ID" value="CAB4947590.1"/>
    <property type="molecule type" value="Genomic_DNA"/>
</dbReference>
<organism evidence="5">
    <name type="scientific">freshwater metagenome</name>
    <dbReference type="NCBI Taxonomy" id="449393"/>
    <lineage>
        <taxon>unclassified sequences</taxon>
        <taxon>metagenomes</taxon>
        <taxon>ecological metagenomes</taxon>
    </lineage>
</organism>
<gene>
    <name evidence="5" type="ORF">UFOPK2656_02392</name>
    <name evidence="6" type="ORF">UFOPK3099_00924</name>
    <name evidence="7" type="ORF">UFOPK3267_01438</name>
    <name evidence="8" type="ORF">UFOPK3651_02626</name>
    <name evidence="9" type="ORF">UFOPK3931_02975</name>
    <name evidence="4" type="ORF">UFOPK4189_02623</name>
</gene>
<proteinExistence type="predicted"/>
<dbReference type="InterPro" id="IPR037523">
    <property type="entry name" value="VOC_core"/>
</dbReference>
<dbReference type="InterPro" id="IPR029068">
    <property type="entry name" value="Glyas_Bleomycin-R_OHBP_Dase"/>
</dbReference>
<dbReference type="InterPro" id="IPR018146">
    <property type="entry name" value="Glyoxalase_1_CS"/>
</dbReference>
<evidence type="ECO:0000313" key="8">
    <source>
        <dbReference type="EMBL" id="CAB4947590.1"/>
    </source>
</evidence>
<dbReference type="PANTHER" id="PTHR21366:SF22">
    <property type="entry name" value="VOC DOMAIN-CONTAINING PROTEIN"/>
    <property type="match status" value="1"/>
</dbReference>
<feature type="domain" description="VOC" evidence="3">
    <location>
        <begin position="5"/>
        <end position="115"/>
    </location>
</feature>
<dbReference type="PROSITE" id="PS00934">
    <property type="entry name" value="GLYOXALASE_I_1"/>
    <property type="match status" value="1"/>
</dbReference>
<evidence type="ECO:0000256" key="1">
    <source>
        <dbReference type="ARBA" id="ARBA00022723"/>
    </source>
</evidence>
<keyword evidence="1" id="KW-0479">Metal-binding</keyword>
<evidence type="ECO:0000313" key="4">
    <source>
        <dbReference type="EMBL" id="CAB4364865.1"/>
    </source>
</evidence>
<dbReference type="Pfam" id="PF00903">
    <property type="entry name" value="Glyoxalase"/>
    <property type="match status" value="1"/>
</dbReference>
<evidence type="ECO:0000313" key="7">
    <source>
        <dbReference type="EMBL" id="CAB4851196.1"/>
    </source>
</evidence>
<accession>A0A6J6SIL7</accession>
<evidence type="ECO:0000313" key="9">
    <source>
        <dbReference type="EMBL" id="CAB5014172.1"/>
    </source>
</evidence>